<evidence type="ECO:0000256" key="1">
    <source>
        <dbReference type="SAM" id="MobiDB-lite"/>
    </source>
</evidence>
<sequence length="103" mass="11260">MGSTNKEARSGHSDTVSHAAENQSSTPTHDIPTFTHQADISASTSGIQHKRLRKPPVWHCDYDVRLNTVKINSPPHVCVAPNADSALSAHKEPTSYHEVVRDP</sequence>
<accession>A0A9P1EGN1</accession>
<dbReference type="EMBL" id="CAMAPE010000047">
    <property type="protein sequence ID" value="CAH9105056.1"/>
    <property type="molecule type" value="Genomic_DNA"/>
</dbReference>
<protein>
    <submittedName>
        <fullName evidence="2">Uncharacterized protein</fullName>
    </submittedName>
</protein>
<keyword evidence="3" id="KW-1185">Reference proteome</keyword>
<reference evidence="2" key="1">
    <citation type="submission" date="2022-07" db="EMBL/GenBank/DDBJ databases">
        <authorList>
            <person name="Macas J."/>
            <person name="Novak P."/>
            <person name="Neumann P."/>
        </authorList>
    </citation>
    <scope>NUCLEOTIDE SEQUENCE</scope>
</reference>
<organism evidence="2 3">
    <name type="scientific">Cuscuta europaea</name>
    <name type="common">European dodder</name>
    <dbReference type="NCBI Taxonomy" id="41803"/>
    <lineage>
        <taxon>Eukaryota</taxon>
        <taxon>Viridiplantae</taxon>
        <taxon>Streptophyta</taxon>
        <taxon>Embryophyta</taxon>
        <taxon>Tracheophyta</taxon>
        <taxon>Spermatophyta</taxon>
        <taxon>Magnoliopsida</taxon>
        <taxon>eudicotyledons</taxon>
        <taxon>Gunneridae</taxon>
        <taxon>Pentapetalae</taxon>
        <taxon>asterids</taxon>
        <taxon>lamiids</taxon>
        <taxon>Solanales</taxon>
        <taxon>Convolvulaceae</taxon>
        <taxon>Cuscuteae</taxon>
        <taxon>Cuscuta</taxon>
        <taxon>Cuscuta subgen. Cuscuta</taxon>
    </lineage>
</organism>
<feature type="non-terminal residue" evidence="2">
    <location>
        <position position="1"/>
    </location>
</feature>
<evidence type="ECO:0000313" key="2">
    <source>
        <dbReference type="EMBL" id="CAH9105056.1"/>
    </source>
</evidence>
<feature type="region of interest" description="Disordered" evidence="1">
    <location>
        <begin position="1"/>
        <end position="54"/>
    </location>
</feature>
<evidence type="ECO:0000313" key="3">
    <source>
        <dbReference type="Proteomes" id="UP001152484"/>
    </source>
</evidence>
<gene>
    <name evidence="2" type="ORF">CEURO_LOCUS16789</name>
</gene>
<comment type="caution">
    <text evidence="2">The sequence shown here is derived from an EMBL/GenBank/DDBJ whole genome shotgun (WGS) entry which is preliminary data.</text>
</comment>
<feature type="compositionally biased region" description="Polar residues" evidence="1">
    <location>
        <begin position="13"/>
        <end position="47"/>
    </location>
</feature>
<proteinExistence type="predicted"/>
<dbReference type="AlphaFoldDB" id="A0A9P1EGN1"/>
<feature type="compositionally biased region" description="Basic and acidic residues" evidence="1">
    <location>
        <begin position="1"/>
        <end position="12"/>
    </location>
</feature>
<dbReference type="Proteomes" id="UP001152484">
    <property type="component" value="Unassembled WGS sequence"/>
</dbReference>
<name>A0A9P1EGN1_CUSEU</name>